<accession>A0A8J6KQR6</accession>
<keyword evidence="1" id="KW-0687">Ribonucleoprotein</keyword>
<name>A0A8J6KQR6_MICOH</name>
<dbReference type="GO" id="GO:1990904">
    <property type="term" value="C:ribonucleoprotein complex"/>
    <property type="evidence" value="ECO:0007669"/>
    <property type="project" value="UniProtKB-KW"/>
</dbReference>
<protein>
    <submittedName>
        <fullName evidence="1">Ribonucleoprotein PTB-binding 1</fullName>
    </submittedName>
</protein>
<evidence type="ECO:0000313" key="2">
    <source>
        <dbReference type="Proteomes" id="UP000710432"/>
    </source>
</evidence>
<comment type="caution">
    <text evidence="1">The sequence shown here is derived from an EMBL/GenBank/DDBJ whole genome shotgun (WGS) entry which is preliminary data.</text>
</comment>
<organism evidence="1 2">
    <name type="scientific">Microtus ochrogaster</name>
    <name type="common">Prairie vole</name>
    <dbReference type="NCBI Taxonomy" id="79684"/>
    <lineage>
        <taxon>Eukaryota</taxon>
        <taxon>Metazoa</taxon>
        <taxon>Chordata</taxon>
        <taxon>Craniata</taxon>
        <taxon>Vertebrata</taxon>
        <taxon>Euteleostomi</taxon>
        <taxon>Mammalia</taxon>
        <taxon>Eutheria</taxon>
        <taxon>Euarchontoglires</taxon>
        <taxon>Glires</taxon>
        <taxon>Rodentia</taxon>
        <taxon>Myomorpha</taxon>
        <taxon>Muroidea</taxon>
        <taxon>Cricetidae</taxon>
        <taxon>Arvicolinae</taxon>
        <taxon>Microtus</taxon>
    </lineage>
</organism>
<sequence length="138" mass="14640">MVLIRGLPRDLTNQDVGDHDGPPGSSMLAALIAAAQATALNRGKGFPPEPNILQLLDILGPSASLQLLLNPLLHEVPVASRAFWPLRGSEAPVFVSGLLKDNVPLPTTPGVSLLVDPPKDYRISLNPYLNLHSLLSSS</sequence>
<gene>
    <name evidence="1" type="ORF">LTLLF_174050</name>
</gene>
<proteinExistence type="predicted"/>
<reference evidence="1" key="1">
    <citation type="submission" date="2020-03" db="EMBL/GenBank/DDBJ databases">
        <title>Studies in the Genomics of Life Span.</title>
        <authorList>
            <person name="Glass D."/>
        </authorList>
    </citation>
    <scope>NUCLEOTIDE SEQUENCE</scope>
    <source>
        <strain evidence="1">LTLLF</strain>
        <tissue evidence="1">Muscle</tissue>
    </source>
</reference>
<evidence type="ECO:0000313" key="1">
    <source>
        <dbReference type="EMBL" id="KAH0506259.1"/>
    </source>
</evidence>
<dbReference type="AlphaFoldDB" id="A0A8J6KQR6"/>
<dbReference type="Proteomes" id="UP000710432">
    <property type="component" value="Unassembled WGS sequence"/>
</dbReference>
<dbReference type="EMBL" id="JAATJU010024158">
    <property type="protein sequence ID" value="KAH0506259.1"/>
    <property type="molecule type" value="Genomic_DNA"/>
</dbReference>